<dbReference type="AlphaFoldDB" id="A0A367PN37"/>
<feature type="transmembrane region" description="Helical" evidence="11">
    <location>
        <begin position="66"/>
        <end position="86"/>
    </location>
</feature>
<dbReference type="InterPro" id="IPR000620">
    <property type="entry name" value="EamA_dom"/>
</dbReference>
<dbReference type="InterPro" id="IPR000390">
    <property type="entry name" value="Small_drug/metabolite_transptr"/>
</dbReference>
<evidence type="ECO:0000256" key="4">
    <source>
        <dbReference type="ARBA" id="ARBA00022519"/>
    </source>
</evidence>
<sequence length="112" mass="12079">MRISVYLPILAGVASAAIGQVALKVGADGKRALVEFFNGWIVLGLLCYGVGTLLWIFSLSRAGLTVVYPFTALTFVLVYLAGIVVFDEHVGYAQWLGVMLILVGLYIVTVVR</sequence>
<dbReference type="PANTHER" id="PTHR30561">
    <property type="entry name" value="SMR FAMILY PROTON-DEPENDENT DRUG EFFLUX TRANSPORTER SUGE"/>
    <property type="match status" value="1"/>
</dbReference>
<keyword evidence="3" id="KW-0444">Lipid biosynthesis</keyword>
<keyword evidence="2" id="KW-1003">Cell membrane</keyword>
<keyword evidence="4" id="KW-0997">Cell inner membrane</keyword>
<keyword evidence="9" id="KW-0443">Lipid metabolism</keyword>
<comment type="caution">
    <text evidence="13">The sequence shown here is derived from an EMBL/GenBank/DDBJ whole genome shotgun (WGS) entry which is preliminary data.</text>
</comment>
<dbReference type="RefSeq" id="WP_114131300.1">
    <property type="nucleotide sequence ID" value="NZ_CP068434.1"/>
</dbReference>
<dbReference type="Pfam" id="PF00892">
    <property type="entry name" value="EamA"/>
    <property type="match status" value="1"/>
</dbReference>
<evidence type="ECO:0000256" key="7">
    <source>
        <dbReference type="ARBA" id="ARBA00022985"/>
    </source>
</evidence>
<keyword evidence="5" id="KW-0441">Lipid A biosynthesis</keyword>
<keyword evidence="6 11" id="KW-0812">Transmembrane</keyword>
<gene>
    <name evidence="13" type="ORF">DDK22_06815</name>
</gene>
<dbReference type="GO" id="GO:0009103">
    <property type="term" value="P:lipopolysaccharide biosynthetic process"/>
    <property type="evidence" value="ECO:0007669"/>
    <property type="project" value="UniProtKB-KW"/>
</dbReference>
<reference evidence="13 14" key="1">
    <citation type="submission" date="2018-04" db="EMBL/GenBank/DDBJ databases">
        <title>Cupriavidus necator CR12 genome sequencing and assembly.</title>
        <authorList>
            <person name="Ben Fekih I."/>
            <person name="Mazhar H.S."/>
            <person name="Bello S.K."/>
            <person name="Rensing C."/>
        </authorList>
    </citation>
    <scope>NUCLEOTIDE SEQUENCE [LARGE SCALE GENOMIC DNA]</scope>
    <source>
        <strain evidence="13 14">CR12</strain>
    </source>
</reference>
<evidence type="ECO:0000256" key="8">
    <source>
        <dbReference type="ARBA" id="ARBA00022989"/>
    </source>
</evidence>
<dbReference type="GO" id="GO:0005886">
    <property type="term" value="C:plasma membrane"/>
    <property type="evidence" value="ECO:0007669"/>
    <property type="project" value="UniProtKB-SubCell"/>
</dbReference>
<keyword evidence="7" id="KW-0448">Lipopolysaccharide biosynthesis</keyword>
<evidence type="ECO:0000313" key="13">
    <source>
        <dbReference type="EMBL" id="RCJ09218.1"/>
    </source>
</evidence>
<dbReference type="Proteomes" id="UP000253501">
    <property type="component" value="Unassembled WGS sequence"/>
</dbReference>
<dbReference type="Gene3D" id="1.10.3730.20">
    <property type="match status" value="1"/>
</dbReference>
<evidence type="ECO:0000256" key="3">
    <source>
        <dbReference type="ARBA" id="ARBA00022516"/>
    </source>
</evidence>
<dbReference type="InterPro" id="IPR037185">
    <property type="entry name" value="EmrE-like"/>
</dbReference>
<feature type="domain" description="EamA" evidence="12">
    <location>
        <begin position="41"/>
        <end position="109"/>
    </location>
</feature>
<evidence type="ECO:0000256" key="11">
    <source>
        <dbReference type="SAM" id="Phobius"/>
    </source>
</evidence>
<keyword evidence="8 11" id="KW-1133">Transmembrane helix</keyword>
<proteinExistence type="predicted"/>
<evidence type="ECO:0000259" key="12">
    <source>
        <dbReference type="Pfam" id="PF00892"/>
    </source>
</evidence>
<dbReference type="PANTHER" id="PTHR30561:SF9">
    <property type="entry name" value="4-AMINO-4-DEOXY-L-ARABINOSE-PHOSPHOUNDECAPRENOL FLIPPASE SUBUNIT ARNF-RELATED"/>
    <property type="match status" value="1"/>
</dbReference>
<evidence type="ECO:0000256" key="6">
    <source>
        <dbReference type="ARBA" id="ARBA00022692"/>
    </source>
</evidence>
<evidence type="ECO:0000256" key="5">
    <source>
        <dbReference type="ARBA" id="ARBA00022556"/>
    </source>
</evidence>
<evidence type="ECO:0000256" key="1">
    <source>
        <dbReference type="ARBA" id="ARBA00004651"/>
    </source>
</evidence>
<evidence type="ECO:0000313" key="14">
    <source>
        <dbReference type="Proteomes" id="UP000253501"/>
    </source>
</evidence>
<evidence type="ECO:0000256" key="10">
    <source>
        <dbReference type="ARBA" id="ARBA00023136"/>
    </source>
</evidence>
<dbReference type="GO" id="GO:0009245">
    <property type="term" value="P:lipid A biosynthetic process"/>
    <property type="evidence" value="ECO:0007669"/>
    <property type="project" value="UniProtKB-KW"/>
</dbReference>
<evidence type="ECO:0000256" key="9">
    <source>
        <dbReference type="ARBA" id="ARBA00023098"/>
    </source>
</evidence>
<name>A0A367PN37_CUPNE</name>
<feature type="transmembrane region" description="Helical" evidence="11">
    <location>
        <begin position="92"/>
        <end position="111"/>
    </location>
</feature>
<dbReference type="EMBL" id="QDHA01000015">
    <property type="protein sequence ID" value="RCJ09218.1"/>
    <property type="molecule type" value="Genomic_DNA"/>
</dbReference>
<dbReference type="GO" id="GO:0022857">
    <property type="term" value="F:transmembrane transporter activity"/>
    <property type="evidence" value="ECO:0007669"/>
    <property type="project" value="InterPro"/>
</dbReference>
<accession>A0A367PN37</accession>
<protein>
    <recommendedName>
        <fullName evidence="12">EamA domain-containing protein</fullName>
    </recommendedName>
</protein>
<dbReference type="SUPFAM" id="SSF103481">
    <property type="entry name" value="Multidrug resistance efflux transporter EmrE"/>
    <property type="match status" value="1"/>
</dbReference>
<feature type="transmembrane region" description="Helical" evidence="11">
    <location>
        <begin position="40"/>
        <end position="59"/>
    </location>
</feature>
<keyword evidence="10 11" id="KW-0472">Membrane</keyword>
<evidence type="ECO:0000256" key="2">
    <source>
        <dbReference type="ARBA" id="ARBA00022475"/>
    </source>
</evidence>
<organism evidence="13 14">
    <name type="scientific">Cupriavidus necator</name>
    <name type="common">Alcaligenes eutrophus</name>
    <name type="synonym">Ralstonia eutropha</name>
    <dbReference type="NCBI Taxonomy" id="106590"/>
    <lineage>
        <taxon>Bacteria</taxon>
        <taxon>Pseudomonadati</taxon>
        <taxon>Pseudomonadota</taxon>
        <taxon>Betaproteobacteria</taxon>
        <taxon>Burkholderiales</taxon>
        <taxon>Burkholderiaceae</taxon>
        <taxon>Cupriavidus</taxon>
    </lineage>
</organism>
<comment type="subcellular location">
    <subcellularLocation>
        <location evidence="1">Cell membrane</location>
        <topology evidence="1">Multi-pass membrane protein</topology>
    </subcellularLocation>
</comment>